<evidence type="ECO:0000313" key="2">
    <source>
        <dbReference type="Proteomes" id="UP000790347"/>
    </source>
</evidence>
<protein>
    <submittedName>
        <fullName evidence="1">Uncharacterized protein</fullName>
    </submittedName>
</protein>
<dbReference type="AlphaFoldDB" id="A0A922L4L2"/>
<proteinExistence type="predicted"/>
<name>A0A922L4L2_DERFA</name>
<dbReference type="EMBL" id="ASGP02000005">
    <property type="protein sequence ID" value="KAH9506514.1"/>
    <property type="molecule type" value="Genomic_DNA"/>
</dbReference>
<organism evidence="1 2">
    <name type="scientific">Dermatophagoides farinae</name>
    <name type="common">American house dust mite</name>
    <dbReference type="NCBI Taxonomy" id="6954"/>
    <lineage>
        <taxon>Eukaryota</taxon>
        <taxon>Metazoa</taxon>
        <taxon>Ecdysozoa</taxon>
        <taxon>Arthropoda</taxon>
        <taxon>Chelicerata</taxon>
        <taxon>Arachnida</taxon>
        <taxon>Acari</taxon>
        <taxon>Acariformes</taxon>
        <taxon>Sarcoptiformes</taxon>
        <taxon>Astigmata</taxon>
        <taxon>Psoroptidia</taxon>
        <taxon>Analgoidea</taxon>
        <taxon>Pyroglyphidae</taxon>
        <taxon>Dermatophagoidinae</taxon>
        <taxon>Dermatophagoides</taxon>
    </lineage>
</organism>
<accession>A0A922L4L2</accession>
<comment type="caution">
    <text evidence="1">The sequence shown here is derived from an EMBL/GenBank/DDBJ whole genome shotgun (WGS) entry which is preliminary data.</text>
</comment>
<keyword evidence="2" id="KW-1185">Reference proteome</keyword>
<sequence>MIISRRFTGWNTYLKMIMDCRRTIGKLNLEPRIEFGHCLEHGPRILDLFQTGQLTLYGAIGM</sequence>
<reference evidence="1" key="1">
    <citation type="submission" date="2013-05" db="EMBL/GenBank/DDBJ databases">
        <authorList>
            <person name="Yim A.K.Y."/>
            <person name="Chan T.F."/>
            <person name="Ji K.M."/>
            <person name="Liu X.Y."/>
            <person name="Zhou J.W."/>
            <person name="Li R.Q."/>
            <person name="Yang K.Y."/>
            <person name="Li J."/>
            <person name="Li M."/>
            <person name="Law P.T.W."/>
            <person name="Wu Y.L."/>
            <person name="Cai Z.L."/>
            <person name="Qin H."/>
            <person name="Bao Y."/>
            <person name="Leung R.K.K."/>
            <person name="Ng P.K.S."/>
            <person name="Zou J."/>
            <person name="Zhong X.J."/>
            <person name="Ran P.X."/>
            <person name="Zhong N.S."/>
            <person name="Liu Z.G."/>
            <person name="Tsui S.K.W."/>
        </authorList>
    </citation>
    <scope>NUCLEOTIDE SEQUENCE</scope>
    <source>
        <strain evidence="1">Derf</strain>
        <tissue evidence="1">Whole organism</tissue>
    </source>
</reference>
<gene>
    <name evidence="1" type="ORF">DERF_011241</name>
</gene>
<evidence type="ECO:0000313" key="1">
    <source>
        <dbReference type="EMBL" id="KAH9506514.1"/>
    </source>
</evidence>
<dbReference type="Proteomes" id="UP000790347">
    <property type="component" value="Unassembled WGS sequence"/>
</dbReference>
<reference evidence="1" key="2">
    <citation type="journal article" date="2022" name="Res Sq">
        <title>Comparative Genomics Reveals Insights into the Divergent Evolution of Astigmatic Mites and Household Pest Adaptations.</title>
        <authorList>
            <person name="Xiong Q."/>
            <person name="Wan A.T.-Y."/>
            <person name="Liu X.-Y."/>
            <person name="Fung C.S.-H."/>
            <person name="Xiao X."/>
            <person name="Malainual N."/>
            <person name="Hou J."/>
            <person name="Wang L."/>
            <person name="Wang M."/>
            <person name="Yang K."/>
            <person name="Cui Y."/>
            <person name="Leung E."/>
            <person name="Nong W."/>
            <person name="Shin S.-K."/>
            <person name="Au S."/>
            <person name="Jeong K.Y."/>
            <person name="Chew F.T."/>
            <person name="Hui J."/>
            <person name="Leung T.F."/>
            <person name="Tungtrongchitr A."/>
            <person name="Zhong N."/>
            <person name="Liu Z."/>
            <person name="Tsui S."/>
        </authorList>
    </citation>
    <scope>NUCLEOTIDE SEQUENCE</scope>
    <source>
        <strain evidence="1">Derf</strain>
        <tissue evidence="1">Whole organism</tissue>
    </source>
</reference>